<organism evidence="1 2">
    <name type="scientific">Trichonephila clavata</name>
    <name type="common">Joro spider</name>
    <name type="synonym">Nephila clavata</name>
    <dbReference type="NCBI Taxonomy" id="2740835"/>
    <lineage>
        <taxon>Eukaryota</taxon>
        <taxon>Metazoa</taxon>
        <taxon>Ecdysozoa</taxon>
        <taxon>Arthropoda</taxon>
        <taxon>Chelicerata</taxon>
        <taxon>Arachnida</taxon>
        <taxon>Araneae</taxon>
        <taxon>Araneomorphae</taxon>
        <taxon>Entelegynae</taxon>
        <taxon>Araneoidea</taxon>
        <taxon>Nephilidae</taxon>
        <taxon>Trichonephila</taxon>
    </lineage>
</organism>
<accession>A0A8X6HCQ8</accession>
<keyword evidence="2" id="KW-1185">Reference proteome</keyword>
<dbReference type="OrthoDB" id="7469650at2759"/>
<gene>
    <name evidence="1" type="ORF">TNCT_371361</name>
</gene>
<comment type="caution">
    <text evidence="1">The sequence shown here is derived from an EMBL/GenBank/DDBJ whole genome shotgun (WGS) entry which is preliminary data.</text>
</comment>
<name>A0A8X6HCQ8_TRICU</name>
<dbReference type="EMBL" id="BMAO01018149">
    <property type="protein sequence ID" value="GFR21466.1"/>
    <property type="molecule type" value="Genomic_DNA"/>
</dbReference>
<evidence type="ECO:0000313" key="2">
    <source>
        <dbReference type="Proteomes" id="UP000887116"/>
    </source>
</evidence>
<sequence length="89" mass="9758">MKWAGVNALKLDGSEESSVRGLELRQASICINRVDHSSKLRSTELVAFMSDCLTLLMADSHKPPKCGVYGAIKDYSIPFRGTKFCTSSC</sequence>
<dbReference type="Proteomes" id="UP000887116">
    <property type="component" value="Unassembled WGS sequence"/>
</dbReference>
<evidence type="ECO:0000313" key="1">
    <source>
        <dbReference type="EMBL" id="GFR21466.1"/>
    </source>
</evidence>
<proteinExistence type="predicted"/>
<protein>
    <submittedName>
        <fullName evidence="1">Uncharacterized protein</fullName>
    </submittedName>
</protein>
<reference evidence="1" key="1">
    <citation type="submission" date="2020-07" db="EMBL/GenBank/DDBJ databases">
        <title>Multicomponent nature underlies the extraordinary mechanical properties of spider dragline silk.</title>
        <authorList>
            <person name="Kono N."/>
            <person name="Nakamura H."/>
            <person name="Mori M."/>
            <person name="Yoshida Y."/>
            <person name="Ohtoshi R."/>
            <person name="Malay A.D."/>
            <person name="Moran D.A.P."/>
            <person name="Tomita M."/>
            <person name="Numata K."/>
            <person name="Arakawa K."/>
        </authorList>
    </citation>
    <scope>NUCLEOTIDE SEQUENCE</scope>
</reference>
<dbReference type="AlphaFoldDB" id="A0A8X6HCQ8"/>